<dbReference type="Gene3D" id="3.90.950.20">
    <property type="entry name" value="CinA-like"/>
    <property type="match status" value="1"/>
</dbReference>
<accession>A0A839Z141</accession>
<gene>
    <name evidence="2" type="ORF">FHS50_000800</name>
</gene>
<dbReference type="SUPFAM" id="SSF142433">
    <property type="entry name" value="CinA-like"/>
    <property type="match status" value="1"/>
</dbReference>
<comment type="caution">
    <text evidence="2">The sequence shown here is derived from an EMBL/GenBank/DDBJ whole genome shotgun (WGS) entry which is preliminary data.</text>
</comment>
<protein>
    <submittedName>
        <fullName evidence="2">Nicotinamide-nucleotide amidase</fullName>
        <ecNumber evidence="2">3.5.1.42</ecNumber>
    </submittedName>
</protein>
<dbReference type="NCBIfam" id="TIGR00199">
    <property type="entry name" value="PncC_domain"/>
    <property type="match status" value="1"/>
</dbReference>
<keyword evidence="2" id="KW-0378">Hydrolase</keyword>
<dbReference type="GO" id="GO:0019159">
    <property type="term" value="F:nicotinamide-nucleotide amidase activity"/>
    <property type="evidence" value="ECO:0007669"/>
    <property type="project" value="UniProtKB-EC"/>
</dbReference>
<evidence type="ECO:0000313" key="3">
    <source>
        <dbReference type="Proteomes" id="UP000578569"/>
    </source>
</evidence>
<evidence type="ECO:0000313" key="2">
    <source>
        <dbReference type="EMBL" id="MBB3763777.1"/>
    </source>
</evidence>
<dbReference type="EC" id="3.5.1.42" evidence="2"/>
<keyword evidence="3" id="KW-1185">Reference proteome</keyword>
<proteinExistence type="predicted"/>
<sequence length="166" mass="17064">MMDHVLPDEIVEKAKAVVDANRAAGRRIALAESCTGGLVSAALTEISGASDVFMVGFVTYSNAAKRIQLNVNAEIIEREGAVSEDTAAAMARGALLASGADIAVSITGVAGPTGGSKEKPVGLVIFGVATRSGERPTTQRHQFDTENGRAGIRCQAALTALSLLEP</sequence>
<dbReference type="InterPro" id="IPR036653">
    <property type="entry name" value="CinA-like_C"/>
</dbReference>
<dbReference type="InterPro" id="IPR008136">
    <property type="entry name" value="CinA_C"/>
</dbReference>
<organism evidence="2 3">
    <name type="scientific">Sphingomicrobium lutaoense</name>
    <dbReference type="NCBI Taxonomy" id="515949"/>
    <lineage>
        <taxon>Bacteria</taxon>
        <taxon>Pseudomonadati</taxon>
        <taxon>Pseudomonadota</taxon>
        <taxon>Alphaproteobacteria</taxon>
        <taxon>Sphingomonadales</taxon>
        <taxon>Sphingomonadaceae</taxon>
        <taxon>Sphingomicrobium</taxon>
    </lineage>
</organism>
<dbReference type="EMBL" id="JACICF010000001">
    <property type="protein sequence ID" value="MBB3763777.1"/>
    <property type="molecule type" value="Genomic_DNA"/>
</dbReference>
<reference evidence="2 3" key="1">
    <citation type="submission" date="2020-08" db="EMBL/GenBank/DDBJ databases">
        <title>Genomic Encyclopedia of Type Strains, Phase IV (KMG-IV): sequencing the most valuable type-strain genomes for metagenomic binning, comparative biology and taxonomic classification.</title>
        <authorList>
            <person name="Goeker M."/>
        </authorList>
    </citation>
    <scope>NUCLEOTIDE SEQUENCE [LARGE SCALE GENOMIC DNA]</scope>
    <source>
        <strain evidence="2 3">DSM 24194</strain>
    </source>
</reference>
<evidence type="ECO:0000259" key="1">
    <source>
        <dbReference type="Pfam" id="PF02464"/>
    </source>
</evidence>
<dbReference type="Pfam" id="PF02464">
    <property type="entry name" value="CinA"/>
    <property type="match status" value="1"/>
</dbReference>
<dbReference type="Proteomes" id="UP000578569">
    <property type="component" value="Unassembled WGS sequence"/>
</dbReference>
<name>A0A839Z141_9SPHN</name>
<dbReference type="AlphaFoldDB" id="A0A839Z141"/>
<feature type="domain" description="CinA C-terminal" evidence="1">
    <location>
        <begin position="14"/>
        <end position="165"/>
    </location>
</feature>